<dbReference type="InterPro" id="IPR025874">
    <property type="entry name" value="DZR"/>
</dbReference>
<protein>
    <submittedName>
        <fullName evidence="2">Zinc-ribbon domain-containing protein</fullName>
    </submittedName>
</protein>
<dbReference type="Pfam" id="PF12773">
    <property type="entry name" value="DZR"/>
    <property type="match status" value="1"/>
</dbReference>
<feature type="domain" description="DZANK-type" evidence="1">
    <location>
        <begin position="36"/>
        <end position="80"/>
    </location>
</feature>
<reference evidence="2 3" key="1">
    <citation type="submission" date="2019-07" db="EMBL/GenBank/DDBJ databases">
        <title>Complete genome sequence of Comamonas sp. NLF 7-7 isolated from livestock.</title>
        <authorList>
            <person name="Kim D.H."/>
            <person name="Kim J.G."/>
        </authorList>
    </citation>
    <scope>NUCLEOTIDE SEQUENCE [LARGE SCALE GENOMIC DNA]</scope>
    <source>
        <strain evidence="2 3">NLF 7-7</strain>
    </source>
</reference>
<dbReference type="Proteomes" id="UP000321199">
    <property type="component" value="Chromosome"/>
</dbReference>
<gene>
    <name evidence="2" type="ORF">FOZ74_04085</name>
</gene>
<organism evidence="2 3">
    <name type="scientific">Comamonas flocculans</name>
    <dbReference type="NCBI Taxonomy" id="2597701"/>
    <lineage>
        <taxon>Bacteria</taxon>
        <taxon>Pseudomonadati</taxon>
        <taxon>Pseudomonadota</taxon>
        <taxon>Betaproteobacteria</taxon>
        <taxon>Burkholderiales</taxon>
        <taxon>Comamonadaceae</taxon>
        <taxon>Comamonas</taxon>
    </lineage>
</organism>
<dbReference type="KEGG" id="cof:FOZ74_04085"/>
<dbReference type="RefSeq" id="WP_146911875.1">
    <property type="nucleotide sequence ID" value="NZ_CP042344.1"/>
</dbReference>
<accession>A0A5B8RU68</accession>
<dbReference type="AlphaFoldDB" id="A0A5B8RU68"/>
<sequence length="87" mass="8822">MGLLDKWFMGHHSGGRHGRTGHHGYAGSDGDPAMRCASCGAENTMTARFCQRCGAPLAPAACTQCAAPLSPGARFCAGCGKPVGGTN</sequence>
<evidence type="ECO:0000259" key="1">
    <source>
        <dbReference type="Pfam" id="PF12773"/>
    </source>
</evidence>
<dbReference type="OrthoDB" id="8708757at2"/>
<evidence type="ECO:0000313" key="3">
    <source>
        <dbReference type="Proteomes" id="UP000321199"/>
    </source>
</evidence>
<dbReference type="EMBL" id="CP042344">
    <property type="protein sequence ID" value="QEA12282.1"/>
    <property type="molecule type" value="Genomic_DNA"/>
</dbReference>
<keyword evidence="3" id="KW-1185">Reference proteome</keyword>
<evidence type="ECO:0000313" key="2">
    <source>
        <dbReference type="EMBL" id="QEA12282.1"/>
    </source>
</evidence>
<proteinExistence type="predicted"/>
<name>A0A5B8RU68_9BURK</name>